<protein>
    <recommendedName>
        <fullName evidence="1">Putative Se/S carrier protein-like domain-containing protein</fullName>
    </recommendedName>
</protein>
<dbReference type="EMBL" id="JACHIA010000009">
    <property type="protein sequence ID" value="MBB6071648.1"/>
    <property type="molecule type" value="Genomic_DNA"/>
</dbReference>
<dbReference type="AlphaFoldDB" id="A0A841H103"/>
<dbReference type="Proteomes" id="UP000582837">
    <property type="component" value="Unassembled WGS sequence"/>
</dbReference>
<gene>
    <name evidence="2" type="ORF">HNQ61_003276</name>
</gene>
<comment type="caution">
    <text evidence="2">The sequence shown here is derived from an EMBL/GenBank/DDBJ whole genome shotgun (WGS) entry which is preliminary data.</text>
</comment>
<sequence>MTPVFTFQTTHHALWAEEVAAAHGVPVEVIPAPPAARARCSLALETLPEEVEPLAALLDTEGVPHALFTPVH</sequence>
<evidence type="ECO:0000259" key="1">
    <source>
        <dbReference type="Pfam" id="PF11823"/>
    </source>
</evidence>
<reference evidence="2 3" key="1">
    <citation type="submission" date="2020-08" db="EMBL/GenBank/DDBJ databases">
        <title>Genomic Encyclopedia of Type Strains, Phase IV (KMG-IV): sequencing the most valuable type-strain genomes for metagenomic binning, comparative biology and taxonomic classification.</title>
        <authorList>
            <person name="Goeker M."/>
        </authorList>
    </citation>
    <scope>NUCLEOTIDE SEQUENCE [LARGE SCALE GENOMIC DNA]</scope>
    <source>
        <strain evidence="2 3">DSM 29007</strain>
    </source>
</reference>
<dbReference type="Pfam" id="PF11823">
    <property type="entry name" value="Se_S_carrier"/>
    <property type="match status" value="1"/>
</dbReference>
<accession>A0A841H103</accession>
<evidence type="ECO:0000313" key="2">
    <source>
        <dbReference type="EMBL" id="MBB6071648.1"/>
    </source>
</evidence>
<organism evidence="2 3">
    <name type="scientific">Longimicrobium terrae</name>
    <dbReference type="NCBI Taxonomy" id="1639882"/>
    <lineage>
        <taxon>Bacteria</taxon>
        <taxon>Pseudomonadati</taxon>
        <taxon>Gemmatimonadota</taxon>
        <taxon>Longimicrobiia</taxon>
        <taxon>Longimicrobiales</taxon>
        <taxon>Longimicrobiaceae</taxon>
        <taxon>Longimicrobium</taxon>
    </lineage>
</organism>
<keyword evidence="3" id="KW-1185">Reference proteome</keyword>
<dbReference type="RefSeq" id="WP_170034864.1">
    <property type="nucleotide sequence ID" value="NZ_JABDTL010000001.1"/>
</dbReference>
<dbReference type="InterPro" id="IPR021778">
    <property type="entry name" value="Se/S_carrier-like"/>
</dbReference>
<proteinExistence type="predicted"/>
<feature type="domain" description="Putative Se/S carrier protein-like" evidence="1">
    <location>
        <begin position="4"/>
        <end position="65"/>
    </location>
</feature>
<name>A0A841H103_9BACT</name>
<evidence type="ECO:0000313" key="3">
    <source>
        <dbReference type="Proteomes" id="UP000582837"/>
    </source>
</evidence>